<feature type="region of interest" description="Disordered" evidence="6">
    <location>
        <begin position="735"/>
        <end position="802"/>
    </location>
</feature>
<accession>A0AAW1QID0</accession>
<keyword evidence="10" id="KW-1185">Reference proteome</keyword>
<feature type="region of interest" description="Disordered" evidence="6">
    <location>
        <begin position="576"/>
        <end position="597"/>
    </location>
</feature>
<evidence type="ECO:0000256" key="5">
    <source>
        <dbReference type="SAM" id="Coils"/>
    </source>
</evidence>
<dbReference type="InterPro" id="IPR048628">
    <property type="entry name" value="Sec3_C"/>
</dbReference>
<dbReference type="GO" id="GO:0006893">
    <property type="term" value="P:Golgi to plasma membrane transport"/>
    <property type="evidence" value="ECO:0007669"/>
    <property type="project" value="TreeGrafter"/>
</dbReference>
<feature type="coiled-coil region" evidence="5">
    <location>
        <begin position="290"/>
        <end position="327"/>
    </location>
</feature>
<dbReference type="InterPro" id="IPR019160">
    <property type="entry name" value="Sec3_CC"/>
</dbReference>
<evidence type="ECO:0000256" key="1">
    <source>
        <dbReference type="ARBA" id="ARBA00006518"/>
    </source>
</evidence>
<sequence length="1066" mass="112137">MEEDLIKEMKELFASTEARVITAQKVDKCAPSAASTWTKRKPPKASGKERVVCLTAERRTKRRGFKGSLHICKAAARGYQVRKTWQLKHLTRLEAIEGEAGEPGPAALELCFVNNAFTSEVRLALRAEPPSALTDLLGALYLFCRESEDRMPQVVGCVPEDLERWAAAQRDSGALQGLGAALLGAANGDDGGGGGGGAGEGGGGGGIAALVSAKEERDLAALLELFALGVGDVDQFQERLQAELAALEAANVHAVLEGGDMVAGVLHRAADAGRAVEDLAESLTIFDLKLRHMREDIAAIEARNNRLERQARHNARLQASLEALLERLTLPGRSERTMAHAPFTADTREMMVATAWEVHRRLEALAEGGAHGLEKGLAGMAAVVEQRRLLQALAFAWAERAAGHLATELGECVSASPDVRSLHRRAGALAPLLQALAALQPGVMLPLSEGYCAAANARLTRELRAATSELRRTAAARLAAAPPEPDIIKGAKREADAARVGREGGSVGLGPGAGGVQPLHVAWRALLDAWVPALLAECDFAASFLQLYQAPEDEDGMGDQPSEGAALAGAKAVRFSGPGAERAPPPPALEPPPVAAGEPVLKPEAGRLLAGLLHGLQEYLRAPVELVARGHQVLALPMLGAALGWRARVAGAATAAPLARIMCDCCERLLALLQRYVTDTVAAIARCDGRSAMGLSEAVKAQHRLPFFANFLHLAARIEDLLSTLEPSAPAPAMASVDADRMSEPVSRATSMDSAAAGAPLRFGGSTAGDGGGLEYELTDEEDYDAPSSRSSLDGGQRPRGQDTVVRRLELDAPSEGSGRASSPGAGPASLASAVPASLMAVAQGGAPGLPWGAAPVPDRLPPAAQITSAREVADAAYALLVAAMCAQLERTAAADPKHGERLRLENYAFLADALRLLAARVPVLGRFAARAGHARDVALAAYVRQQLEYGKFWRLLQLSQRLEALLAEVEVGEVAFQAGCQAADVRALLADSLRAPQKKLAAMHARVRKHLGATAPALAAAVWARLQAELLRRYGRLEEQLALCYPALRLAPSPAELQALFAAVG</sequence>
<protein>
    <recommendedName>
        <fullName evidence="11">Exocyst complex component Sec3 C-terminal domain-containing protein</fullName>
    </recommendedName>
</protein>
<keyword evidence="3" id="KW-0268">Exocytosis</keyword>
<organism evidence="9 10">
    <name type="scientific">Elliptochloris bilobata</name>
    <dbReference type="NCBI Taxonomy" id="381761"/>
    <lineage>
        <taxon>Eukaryota</taxon>
        <taxon>Viridiplantae</taxon>
        <taxon>Chlorophyta</taxon>
        <taxon>core chlorophytes</taxon>
        <taxon>Trebouxiophyceae</taxon>
        <taxon>Trebouxiophyceae incertae sedis</taxon>
        <taxon>Elliptochloris clade</taxon>
        <taxon>Elliptochloris</taxon>
    </lineage>
</organism>
<dbReference type="Pfam" id="PF20654">
    <property type="entry name" value="Sec3_C-term"/>
    <property type="match status" value="1"/>
</dbReference>
<feature type="domain" description="Exocyst complex component Sec3 coiled-coil" evidence="7">
    <location>
        <begin position="233"/>
        <end position="354"/>
    </location>
</feature>
<feature type="domain" description="Exocyst complex component Sec3 C-terminal" evidence="8">
    <location>
        <begin position="868"/>
        <end position="1047"/>
    </location>
</feature>
<dbReference type="GO" id="GO:0005886">
    <property type="term" value="C:plasma membrane"/>
    <property type="evidence" value="ECO:0007669"/>
    <property type="project" value="TreeGrafter"/>
</dbReference>
<evidence type="ECO:0000256" key="6">
    <source>
        <dbReference type="SAM" id="MobiDB-lite"/>
    </source>
</evidence>
<comment type="similarity">
    <text evidence="1">Belongs to the SEC3 family.</text>
</comment>
<keyword evidence="2" id="KW-0813">Transport</keyword>
<dbReference type="EMBL" id="JALJOU010000107">
    <property type="protein sequence ID" value="KAK9821129.1"/>
    <property type="molecule type" value="Genomic_DNA"/>
</dbReference>
<evidence type="ECO:0000259" key="7">
    <source>
        <dbReference type="Pfam" id="PF09763"/>
    </source>
</evidence>
<evidence type="ECO:0008006" key="11">
    <source>
        <dbReference type="Google" id="ProtNLM"/>
    </source>
</evidence>
<dbReference type="PANTHER" id="PTHR16092">
    <property type="entry name" value="SEC3/SYNTAXIN-RELATED"/>
    <property type="match status" value="1"/>
</dbReference>
<evidence type="ECO:0000259" key="8">
    <source>
        <dbReference type="Pfam" id="PF20654"/>
    </source>
</evidence>
<dbReference type="PANTHER" id="PTHR16092:SF14">
    <property type="entry name" value="EXOCYST COMPLEX COMPONENT 1 ISOFORM X1"/>
    <property type="match status" value="1"/>
</dbReference>
<gene>
    <name evidence="9" type="ORF">WJX81_004512</name>
</gene>
<dbReference type="GO" id="GO:0000145">
    <property type="term" value="C:exocyst"/>
    <property type="evidence" value="ECO:0007669"/>
    <property type="project" value="InterPro"/>
</dbReference>
<evidence type="ECO:0000256" key="2">
    <source>
        <dbReference type="ARBA" id="ARBA00022448"/>
    </source>
</evidence>
<reference evidence="9 10" key="1">
    <citation type="journal article" date="2024" name="Nat. Commun.">
        <title>Phylogenomics reveals the evolutionary origins of lichenization in chlorophyte algae.</title>
        <authorList>
            <person name="Puginier C."/>
            <person name="Libourel C."/>
            <person name="Otte J."/>
            <person name="Skaloud P."/>
            <person name="Haon M."/>
            <person name="Grisel S."/>
            <person name="Petersen M."/>
            <person name="Berrin J.G."/>
            <person name="Delaux P.M."/>
            <person name="Dal Grande F."/>
            <person name="Keller J."/>
        </authorList>
    </citation>
    <scope>NUCLEOTIDE SEQUENCE [LARGE SCALE GENOMIC DNA]</scope>
    <source>
        <strain evidence="9 10">SAG 245.80</strain>
    </source>
</reference>
<proteinExistence type="inferred from homology"/>
<comment type="caution">
    <text evidence="9">The sequence shown here is derived from an EMBL/GenBank/DDBJ whole genome shotgun (WGS) entry which is preliminary data.</text>
</comment>
<dbReference type="AlphaFoldDB" id="A0AAW1QID0"/>
<keyword evidence="4 5" id="KW-0175">Coiled coil</keyword>
<dbReference type="GO" id="GO:0006887">
    <property type="term" value="P:exocytosis"/>
    <property type="evidence" value="ECO:0007669"/>
    <property type="project" value="UniProtKB-KW"/>
</dbReference>
<feature type="compositionally biased region" description="Pro residues" evidence="6">
    <location>
        <begin position="583"/>
        <end position="594"/>
    </location>
</feature>
<dbReference type="Pfam" id="PF09763">
    <property type="entry name" value="Sec3_CC"/>
    <property type="match status" value="1"/>
</dbReference>
<dbReference type="Proteomes" id="UP001445335">
    <property type="component" value="Unassembled WGS sequence"/>
</dbReference>
<name>A0AAW1QID0_9CHLO</name>
<evidence type="ECO:0000313" key="10">
    <source>
        <dbReference type="Proteomes" id="UP001445335"/>
    </source>
</evidence>
<dbReference type="GO" id="GO:0005546">
    <property type="term" value="F:phosphatidylinositol-4,5-bisphosphate binding"/>
    <property type="evidence" value="ECO:0007669"/>
    <property type="project" value="TreeGrafter"/>
</dbReference>
<evidence type="ECO:0000256" key="4">
    <source>
        <dbReference type="ARBA" id="ARBA00023054"/>
    </source>
</evidence>
<evidence type="ECO:0000256" key="3">
    <source>
        <dbReference type="ARBA" id="ARBA00022483"/>
    </source>
</evidence>
<evidence type="ECO:0000313" key="9">
    <source>
        <dbReference type="EMBL" id="KAK9821129.1"/>
    </source>
</evidence>